<keyword evidence="15" id="KW-1185">Reference proteome</keyword>
<evidence type="ECO:0000256" key="5">
    <source>
        <dbReference type="ARBA" id="ARBA00022729"/>
    </source>
</evidence>
<evidence type="ECO:0000313" key="15">
    <source>
        <dbReference type="Proteomes" id="UP000626092"/>
    </source>
</evidence>
<evidence type="ECO:0000259" key="13">
    <source>
        <dbReference type="PROSITE" id="PS50011"/>
    </source>
</evidence>
<dbReference type="PROSITE" id="PS50011">
    <property type="entry name" value="PROTEIN_KINASE_DOM"/>
    <property type="match status" value="1"/>
</dbReference>
<evidence type="ECO:0000256" key="3">
    <source>
        <dbReference type="ARBA" id="ARBA00022679"/>
    </source>
</evidence>
<evidence type="ECO:0000256" key="8">
    <source>
        <dbReference type="ARBA" id="ARBA00022840"/>
    </source>
</evidence>
<dbReference type="AlphaFoldDB" id="A0A834LVI8"/>
<feature type="region of interest" description="Disordered" evidence="12">
    <location>
        <begin position="542"/>
        <end position="571"/>
    </location>
</feature>
<feature type="compositionally biased region" description="Polar residues" evidence="12">
    <location>
        <begin position="542"/>
        <end position="558"/>
    </location>
</feature>
<evidence type="ECO:0000256" key="12">
    <source>
        <dbReference type="SAM" id="MobiDB-lite"/>
    </source>
</evidence>
<organism evidence="14 15">
    <name type="scientific">Rhododendron simsii</name>
    <name type="common">Sims's rhododendron</name>
    <dbReference type="NCBI Taxonomy" id="118357"/>
    <lineage>
        <taxon>Eukaryota</taxon>
        <taxon>Viridiplantae</taxon>
        <taxon>Streptophyta</taxon>
        <taxon>Embryophyta</taxon>
        <taxon>Tracheophyta</taxon>
        <taxon>Spermatophyta</taxon>
        <taxon>Magnoliopsida</taxon>
        <taxon>eudicotyledons</taxon>
        <taxon>Gunneridae</taxon>
        <taxon>Pentapetalae</taxon>
        <taxon>asterids</taxon>
        <taxon>Ericales</taxon>
        <taxon>Ericaceae</taxon>
        <taxon>Ericoideae</taxon>
        <taxon>Rhodoreae</taxon>
        <taxon>Rhododendron</taxon>
    </lineage>
</organism>
<keyword evidence="10" id="KW-0472">Membrane</keyword>
<keyword evidence="2" id="KW-0723">Serine/threonine-protein kinase</keyword>
<evidence type="ECO:0000256" key="6">
    <source>
        <dbReference type="ARBA" id="ARBA00022741"/>
    </source>
</evidence>
<dbReference type="SMART" id="SM00220">
    <property type="entry name" value="S_TKc"/>
    <property type="match status" value="1"/>
</dbReference>
<dbReference type="InterPro" id="IPR000719">
    <property type="entry name" value="Prot_kinase_dom"/>
</dbReference>
<evidence type="ECO:0000256" key="9">
    <source>
        <dbReference type="ARBA" id="ARBA00022989"/>
    </source>
</evidence>
<dbReference type="GO" id="GO:0004674">
    <property type="term" value="F:protein serine/threonine kinase activity"/>
    <property type="evidence" value="ECO:0007669"/>
    <property type="project" value="UniProtKB-KW"/>
</dbReference>
<keyword evidence="5" id="KW-0732">Signal</keyword>
<evidence type="ECO:0000256" key="10">
    <source>
        <dbReference type="ARBA" id="ARBA00023136"/>
    </source>
</evidence>
<dbReference type="FunFam" id="1.10.510.10:FF:000590">
    <property type="entry name" value="PR5-like receptor kinase"/>
    <property type="match status" value="1"/>
</dbReference>
<dbReference type="GO" id="GO:0016020">
    <property type="term" value="C:membrane"/>
    <property type="evidence" value="ECO:0007669"/>
    <property type="project" value="UniProtKB-SubCell"/>
</dbReference>
<dbReference type="PANTHER" id="PTHR27009">
    <property type="entry name" value="RUST RESISTANCE KINASE LR10-RELATED"/>
    <property type="match status" value="1"/>
</dbReference>
<dbReference type="InterPro" id="IPR045874">
    <property type="entry name" value="LRK10/LRL21-25-like"/>
</dbReference>
<keyword evidence="4" id="KW-0812">Transmembrane</keyword>
<keyword evidence="8" id="KW-0067">ATP-binding</keyword>
<dbReference type="EMBL" id="WJXA01000001">
    <property type="protein sequence ID" value="KAF7152247.1"/>
    <property type="molecule type" value="Genomic_DNA"/>
</dbReference>
<dbReference type="GO" id="GO:0005524">
    <property type="term" value="F:ATP binding"/>
    <property type="evidence" value="ECO:0007669"/>
    <property type="project" value="UniProtKB-KW"/>
</dbReference>
<accession>A0A834LVI8</accession>
<dbReference type="InterPro" id="IPR011009">
    <property type="entry name" value="Kinase-like_dom_sf"/>
</dbReference>
<proteinExistence type="predicted"/>
<name>A0A834LVI8_RHOSS</name>
<dbReference type="SUPFAM" id="SSF56112">
    <property type="entry name" value="Protein kinase-like (PK-like)"/>
    <property type="match status" value="1"/>
</dbReference>
<comment type="subcellular location">
    <subcellularLocation>
        <location evidence="1">Membrane</location>
        <topology evidence="1">Single-pass type I membrane protein</topology>
    </subcellularLocation>
</comment>
<dbReference type="Pfam" id="PF00069">
    <property type="entry name" value="Pkinase"/>
    <property type="match status" value="1"/>
</dbReference>
<dbReference type="Gene3D" id="1.10.510.10">
    <property type="entry name" value="Transferase(Phosphotransferase) domain 1"/>
    <property type="match status" value="1"/>
</dbReference>
<evidence type="ECO:0000256" key="1">
    <source>
        <dbReference type="ARBA" id="ARBA00004479"/>
    </source>
</evidence>
<evidence type="ECO:0000256" key="7">
    <source>
        <dbReference type="ARBA" id="ARBA00022777"/>
    </source>
</evidence>
<sequence length="571" mass="64538">MWRHLHHLPVPTKRRPILGRLRPTDFILSCDQNNRTVLDLSAGTHYVQSMNYTDSSICLVDVGIQTDDICLSFPLSNLTLGNFRGFPYEGNLAPYSEENTARTVVFFSCENPIQSPAYVSRTGYNCSAGDESSGNGYYSYVGVGVRAWDFPDWCTFDQVAITSSPRLVSSSRGSNMSWLDLNKELAYGFEASWGNKSGTCIACKERFYELYRTLSYTSECGIGSLLLEVIGQEFINEVATIGRIHHVNVVQLIGYCAERSKRALVYDFMPNGSLETYIFSSEGESSLSCKQMYEISLGVTRAVGYLHQGCEMQTLYFDIKPHNILLDENFTPKVSDFGLAKLYPTDDNIVTVTAARGTLGYIAPKFFYKNIGGVSYKADIYSFGMLLMEMAGRRRNWNSSVDSSQIFFPTWVYDQFVEGKNVQIRETTEEESEMVKKMMLAGLWCIQMRPSDRPNSMNKVIEMLEGNIKLLHMPPKPFQYSQLAMQAENGINIRSIIWSQDDCRKDAFCDVMMFQYLFADAQKSSSKTSMYGYQMNHDPSQCDSSCMDNGEQQNMSSHPTKDGKQRKGKAS</sequence>
<evidence type="ECO:0000256" key="4">
    <source>
        <dbReference type="ARBA" id="ARBA00022692"/>
    </source>
</evidence>
<evidence type="ECO:0000313" key="14">
    <source>
        <dbReference type="EMBL" id="KAF7152247.1"/>
    </source>
</evidence>
<dbReference type="Gene3D" id="3.30.200.20">
    <property type="entry name" value="Phosphorylase Kinase, domain 1"/>
    <property type="match status" value="1"/>
</dbReference>
<keyword evidence="3" id="KW-0808">Transferase</keyword>
<evidence type="ECO:0000256" key="2">
    <source>
        <dbReference type="ARBA" id="ARBA00022527"/>
    </source>
</evidence>
<evidence type="ECO:0000256" key="11">
    <source>
        <dbReference type="ARBA" id="ARBA00023180"/>
    </source>
</evidence>
<keyword evidence="11" id="KW-0325">Glycoprotein</keyword>
<keyword evidence="9" id="KW-1133">Transmembrane helix</keyword>
<feature type="domain" description="Protein kinase" evidence="13">
    <location>
        <begin position="127"/>
        <end position="470"/>
    </location>
</feature>
<dbReference type="Proteomes" id="UP000626092">
    <property type="component" value="Unassembled WGS sequence"/>
</dbReference>
<reference evidence="14" key="1">
    <citation type="submission" date="2019-11" db="EMBL/GenBank/DDBJ databases">
        <authorList>
            <person name="Liu Y."/>
            <person name="Hou J."/>
            <person name="Li T.-Q."/>
            <person name="Guan C.-H."/>
            <person name="Wu X."/>
            <person name="Wu H.-Z."/>
            <person name="Ling F."/>
            <person name="Zhang R."/>
            <person name="Shi X.-G."/>
            <person name="Ren J.-P."/>
            <person name="Chen E.-F."/>
            <person name="Sun J.-M."/>
        </authorList>
    </citation>
    <scope>NUCLEOTIDE SEQUENCE</scope>
    <source>
        <strain evidence="14">Adult_tree_wgs_1</strain>
        <tissue evidence="14">Leaves</tissue>
    </source>
</reference>
<protein>
    <recommendedName>
        <fullName evidence="13">Protein kinase domain-containing protein</fullName>
    </recommendedName>
</protein>
<gene>
    <name evidence="14" type="ORF">RHSIM_Rhsim01G0115500</name>
</gene>
<comment type="caution">
    <text evidence="14">The sequence shown here is derived from an EMBL/GenBank/DDBJ whole genome shotgun (WGS) entry which is preliminary data.</text>
</comment>
<keyword evidence="7" id="KW-0418">Kinase</keyword>
<dbReference type="OrthoDB" id="544400at2759"/>
<keyword evidence="6" id="KW-0547">Nucleotide-binding</keyword>